<organism evidence="2 3">
    <name type="scientific">Mycolicibacterium smegmatis (strain ATCC 700084 / mc(2)155)</name>
    <name type="common">Mycobacterium smegmatis</name>
    <dbReference type="NCBI Taxonomy" id="246196"/>
    <lineage>
        <taxon>Bacteria</taxon>
        <taxon>Bacillati</taxon>
        <taxon>Actinomycetota</taxon>
        <taxon>Actinomycetes</taxon>
        <taxon>Mycobacteriales</taxon>
        <taxon>Mycobacteriaceae</taxon>
        <taxon>Mycolicibacterium</taxon>
    </lineage>
</organism>
<gene>
    <name evidence="2" type="ordered locus">MSMEI_4097</name>
</gene>
<dbReference type="EMBL" id="CP001663">
    <property type="protein sequence ID" value="AFP40555.1"/>
    <property type="molecule type" value="Genomic_DNA"/>
</dbReference>
<protein>
    <submittedName>
        <fullName evidence="2">Uncharacterized protein</fullName>
    </submittedName>
</protein>
<reference evidence="2 3" key="2">
    <citation type="journal article" date="2009" name="Genome Res.">
        <title>Ortho-proteogenomics: multiple proteomes investigation through orthology and a new MS-based protocol.</title>
        <authorList>
            <person name="Gallien S."/>
            <person name="Perrodou E."/>
            <person name="Carapito C."/>
            <person name="Deshayes C."/>
            <person name="Reyrat J.M."/>
            <person name="Van Dorsselaer A."/>
            <person name="Poch O."/>
            <person name="Schaeffer C."/>
            <person name="Lecompte O."/>
        </authorList>
    </citation>
    <scope>NUCLEOTIDE SEQUENCE [LARGE SCALE GENOMIC DNA]</scope>
    <source>
        <strain evidence="3">ATCC 700084 / mc(2)155</strain>
    </source>
</reference>
<dbReference type="Proteomes" id="UP000006158">
    <property type="component" value="Chromosome"/>
</dbReference>
<evidence type="ECO:0000256" key="1">
    <source>
        <dbReference type="SAM" id="MobiDB-lite"/>
    </source>
</evidence>
<dbReference type="KEGG" id="msg:MSMEI_4097"/>
<evidence type="ECO:0000313" key="3">
    <source>
        <dbReference type="Proteomes" id="UP000006158"/>
    </source>
</evidence>
<dbReference type="AlphaFoldDB" id="I7FGL1"/>
<evidence type="ECO:0000313" key="2">
    <source>
        <dbReference type="EMBL" id="AFP40555.1"/>
    </source>
</evidence>
<accession>I7FGL1</accession>
<proteinExistence type="predicted"/>
<sequence length="148" mass="15853">MSSRVRRGGAVRSADQARVSGPRQGLRIGDRVAHGGGQAALVCEIDLGEFAGGDGHDILFGRHGPRQPRPVHLDHELLALDVEGKRLAVAHLAKPAGEHTCGDVLDSKLAMTQCDVGCDGHAGTIPLLMRRLFDYATKRRSNTRCFPA</sequence>
<feature type="region of interest" description="Disordered" evidence="1">
    <location>
        <begin position="1"/>
        <end position="30"/>
    </location>
</feature>
<reference evidence="2 3" key="1">
    <citation type="journal article" date="2007" name="Genome Biol.">
        <title>Interrupted coding sequences in Mycobacterium smegmatis: authentic mutations or sequencing errors?</title>
        <authorList>
            <person name="Deshayes C."/>
            <person name="Perrodou E."/>
            <person name="Gallien S."/>
            <person name="Euphrasie D."/>
            <person name="Schaeffer C."/>
            <person name="Van-Dorsselaer A."/>
            <person name="Poch O."/>
            <person name="Lecompte O."/>
            <person name="Reyrat J.M."/>
        </authorList>
    </citation>
    <scope>NUCLEOTIDE SEQUENCE [LARGE SCALE GENOMIC DNA]</scope>
    <source>
        <strain evidence="3">ATCC 700084 / mc(2)155</strain>
    </source>
</reference>
<name>I7FGL1_MYCS2</name>